<name>A0ACC1NLM4_9PEZI</name>
<sequence length="590" mass="63513">MDEVDIIFAGGGVAACVAAGRLAQAAPNLKILIIEQGKNNLNDPTVVNPALFLAHLIPGSRTTLFYRSRPSGYVGGREILIPAGGTLGGGSSINLSMYTRAQAADYDNWRTPGWTANDMIPLCNKVESYHAESLKVDTSKHGSHGPVKISSGGFRSECESSILQTIGQAGMAELNDVNDFDTTNGFMRIPRYVSPDGKRQDAAHCYVHPLLQQESPRPDIHVLCDSMVLRVLFDRDVSPPRAIGVEIKESTPAAACSPRIIRAKKFVVVSSGALGSPQILERSGVGSSAILEKLGIDTVSDLSGVGENYQDHHLLLSSYATSLPAEETLESIARGNKNIEEAIASKDPQLGWNGIDVAGKLRPRIEEAEELGREFYDLWQKDWAPHPQKPMIIMNFIHGYVGNPADVAPSQQHLTIGCISLYPYSRGRIHVADTTGRYDFDSGFLSHKADVKKQVWAYKLARSLARKLPFFNGEVAASHPEYPNGSAAAANLPGESVDKPIVYSSADDEAIETWVRKTVGTTWHSLGTCAMKPRGEGGVVDASLSVYGTRALKVADLSIAPENIGANVGNTAFAIGEKAALIMARELGLE</sequence>
<protein>
    <submittedName>
        <fullName evidence="1">Uncharacterized protein</fullName>
    </submittedName>
</protein>
<comment type="caution">
    <text evidence="1">The sequence shown here is derived from an EMBL/GenBank/DDBJ whole genome shotgun (WGS) entry which is preliminary data.</text>
</comment>
<accession>A0ACC1NLM4</accession>
<proteinExistence type="predicted"/>
<reference evidence="1" key="1">
    <citation type="submission" date="2022-10" db="EMBL/GenBank/DDBJ databases">
        <title>Genome Sequence of Xylaria curta.</title>
        <authorList>
            <person name="Buettner E."/>
        </authorList>
    </citation>
    <scope>NUCLEOTIDE SEQUENCE</scope>
    <source>
        <strain evidence="1">Babe10</strain>
    </source>
</reference>
<organism evidence="1 2">
    <name type="scientific">Xylaria curta</name>
    <dbReference type="NCBI Taxonomy" id="42375"/>
    <lineage>
        <taxon>Eukaryota</taxon>
        <taxon>Fungi</taxon>
        <taxon>Dikarya</taxon>
        <taxon>Ascomycota</taxon>
        <taxon>Pezizomycotina</taxon>
        <taxon>Sordariomycetes</taxon>
        <taxon>Xylariomycetidae</taxon>
        <taxon>Xylariales</taxon>
        <taxon>Xylariaceae</taxon>
        <taxon>Xylaria</taxon>
    </lineage>
</organism>
<dbReference type="Proteomes" id="UP001143856">
    <property type="component" value="Unassembled WGS sequence"/>
</dbReference>
<evidence type="ECO:0000313" key="2">
    <source>
        <dbReference type="Proteomes" id="UP001143856"/>
    </source>
</evidence>
<dbReference type="EMBL" id="JAPDGR010001708">
    <property type="protein sequence ID" value="KAJ2980240.1"/>
    <property type="molecule type" value="Genomic_DNA"/>
</dbReference>
<evidence type="ECO:0000313" key="1">
    <source>
        <dbReference type="EMBL" id="KAJ2980240.1"/>
    </source>
</evidence>
<gene>
    <name evidence="1" type="ORF">NUW58_g7000</name>
</gene>
<keyword evidence="2" id="KW-1185">Reference proteome</keyword>